<accession>A0AA95NE53</accession>
<dbReference type="GO" id="GO:0016020">
    <property type="term" value="C:membrane"/>
    <property type="evidence" value="ECO:0007669"/>
    <property type="project" value="UniProtKB-SubCell"/>
</dbReference>
<evidence type="ECO:0000256" key="1">
    <source>
        <dbReference type="ARBA" id="ARBA00004370"/>
    </source>
</evidence>
<dbReference type="GO" id="GO:0008610">
    <property type="term" value="P:lipid biosynthetic process"/>
    <property type="evidence" value="ECO:0007669"/>
    <property type="project" value="InterPro"/>
</dbReference>
<evidence type="ECO:0000256" key="2">
    <source>
        <dbReference type="ARBA" id="ARBA00022692"/>
    </source>
</evidence>
<feature type="transmembrane region" description="Helical" evidence="5">
    <location>
        <begin position="36"/>
        <end position="56"/>
    </location>
</feature>
<dbReference type="InterPro" id="IPR006694">
    <property type="entry name" value="Fatty_acid_hydroxylase"/>
</dbReference>
<evidence type="ECO:0000256" key="3">
    <source>
        <dbReference type="ARBA" id="ARBA00022989"/>
    </source>
</evidence>
<dbReference type="InterPro" id="IPR050307">
    <property type="entry name" value="Sterol_Desaturase_Related"/>
</dbReference>
<keyword evidence="4 5" id="KW-0472">Membrane</keyword>
<sequence length="283" mass="31153">MNTSLFFFPRGGWNWPHLSLLLALPAYAWLAGRLGWQADLILTFGTLAGLAWLMLWERLRPARPDWQASAAELARDLGALGVNALVDAAAGLLIAGAALHWQAARAQPGLAQDLTPVLALPLAVALGELGPYWLHRAAHRLPWLWRFHALHHWPAALNASNSVLVHPVNLLWNKFARVAPWLLLGFSAEAMLWAALFIQLQSLAVHANLRGSLGPLNWLIGSAELHRWHHSVQAAEAHNYGTALPLWDQLFGSFVHRPGARPARVGWLAGAVRPRRAPYLGCC</sequence>
<dbReference type="Proteomes" id="UP001177769">
    <property type="component" value="Chromosome"/>
</dbReference>
<evidence type="ECO:0000256" key="5">
    <source>
        <dbReference type="SAM" id="Phobius"/>
    </source>
</evidence>
<comment type="subcellular location">
    <subcellularLocation>
        <location evidence="1">Membrane</location>
    </subcellularLocation>
</comment>
<dbReference type="AlphaFoldDB" id="A0AA95NE53"/>
<keyword evidence="2 5" id="KW-0812">Transmembrane</keyword>
<dbReference type="GO" id="GO:0016491">
    <property type="term" value="F:oxidoreductase activity"/>
    <property type="evidence" value="ECO:0007669"/>
    <property type="project" value="InterPro"/>
</dbReference>
<evidence type="ECO:0000313" key="8">
    <source>
        <dbReference type="Proteomes" id="UP001177769"/>
    </source>
</evidence>
<dbReference type="Pfam" id="PF04116">
    <property type="entry name" value="FA_hydroxylase"/>
    <property type="match status" value="1"/>
</dbReference>
<feature type="transmembrane region" description="Helical" evidence="5">
    <location>
        <begin position="178"/>
        <end position="200"/>
    </location>
</feature>
<keyword evidence="3 5" id="KW-1133">Transmembrane helix</keyword>
<feature type="transmembrane region" description="Helical" evidence="5">
    <location>
        <begin position="77"/>
        <end position="102"/>
    </location>
</feature>
<reference evidence="7" key="1">
    <citation type="submission" date="2023-01" db="EMBL/GenBank/DDBJ databases">
        <title>Whole genome sequence of Paucibacter sp. S2-9 isolated from pond sediment.</title>
        <authorList>
            <person name="Jung J.Y."/>
        </authorList>
    </citation>
    <scope>NUCLEOTIDE SEQUENCE</scope>
    <source>
        <strain evidence="7">S2-9</strain>
    </source>
</reference>
<dbReference type="EMBL" id="CP116346">
    <property type="protein sequence ID" value="WIT13605.1"/>
    <property type="molecule type" value="Genomic_DNA"/>
</dbReference>
<organism evidence="7 8">
    <name type="scientific">Paucibacter sediminis</name>
    <dbReference type="NCBI Taxonomy" id="3019553"/>
    <lineage>
        <taxon>Bacteria</taxon>
        <taxon>Pseudomonadati</taxon>
        <taxon>Pseudomonadota</taxon>
        <taxon>Betaproteobacteria</taxon>
        <taxon>Burkholderiales</taxon>
        <taxon>Sphaerotilaceae</taxon>
        <taxon>Roseateles</taxon>
    </lineage>
</organism>
<dbReference type="PANTHER" id="PTHR11863">
    <property type="entry name" value="STEROL DESATURASE"/>
    <property type="match status" value="1"/>
</dbReference>
<feature type="domain" description="Fatty acid hydroxylase" evidence="6">
    <location>
        <begin position="122"/>
        <end position="253"/>
    </location>
</feature>
<evidence type="ECO:0000313" key="7">
    <source>
        <dbReference type="EMBL" id="WIT13605.1"/>
    </source>
</evidence>
<gene>
    <name evidence="7" type="ORF">PFX98_08305</name>
</gene>
<protein>
    <submittedName>
        <fullName evidence="7">Sterol desaturase family protein</fullName>
    </submittedName>
</protein>
<keyword evidence="8" id="KW-1185">Reference proteome</keyword>
<evidence type="ECO:0000259" key="6">
    <source>
        <dbReference type="Pfam" id="PF04116"/>
    </source>
</evidence>
<dbReference type="GO" id="GO:0005506">
    <property type="term" value="F:iron ion binding"/>
    <property type="evidence" value="ECO:0007669"/>
    <property type="project" value="InterPro"/>
</dbReference>
<feature type="transmembrane region" description="Helical" evidence="5">
    <location>
        <begin position="114"/>
        <end position="134"/>
    </location>
</feature>
<evidence type="ECO:0000256" key="4">
    <source>
        <dbReference type="ARBA" id="ARBA00023136"/>
    </source>
</evidence>
<name>A0AA95NE53_9BURK</name>
<dbReference type="RefSeq" id="WP_285234723.1">
    <property type="nucleotide sequence ID" value="NZ_CP116346.1"/>
</dbReference>
<proteinExistence type="predicted"/>
<dbReference type="KEGG" id="pais:PFX98_08305"/>